<feature type="transmembrane region" description="Helical" evidence="2">
    <location>
        <begin position="231"/>
        <end position="252"/>
    </location>
</feature>
<evidence type="ECO:0000313" key="4">
    <source>
        <dbReference type="Proteomes" id="UP000586918"/>
    </source>
</evidence>
<proteinExistence type="predicted"/>
<evidence type="ECO:0000256" key="1">
    <source>
        <dbReference type="SAM" id="MobiDB-lite"/>
    </source>
</evidence>
<keyword evidence="2" id="KW-0812">Transmembrane</keyword>
<dbReference type="AlphaFoldDB" id="A0A848DIU4"/>
<accession>A0A848DIU4</accession>
<name>A0A848DIU4_9PSEU</name>
<feature type="transmembrane region" description="Helical" evidence="2">
    <location>
        <begin position="51"/>
        <end position="70"/>
    </location>
</feature>
<reference evidence="3 4" key="1">
    <citation type="submission" date="2020-04" db="EMBL/GenBank/DDBJ databases">
        <authorList>
            <person name="Klaysubun C."/>
            <person name="Duangmal K."/>
            <person name="Lipun K."/>
        </authorList>
    </citation>
    <scope>NUCLEOTIDE SEQUENCE [LARGE SCALE GENOMIC DNA]</scope>
    <source>
        <strain evidence="3 4">DSM 45300</strain>
    </source>
</reference>
<feature type="transmembrane region" description="Helical" evidence="2">
    <location>
        <begin position="76"/>
        <end position="98"/>
    </location>
</feature>
<feature type="transmembrane region" description="Helical" evidence="2">
    <location>
        <begin position="142"/>
        <end position="164"/>
    </location>
</feature>
<evidence type="ECO:0000256" key="2">
    <source>
        <dbReference type="SAM" id="Phobius"/>
    </source>
</evidence>
<feature type="region of interest" description="Disordered" evidence="1">
    <location>
        <begin position="1"/>
        <end position="49"/>
    </location>
</feature>
<evidence type="ECO:0000313" key="3">
    <source>
        <dbReference type="EMBL" id="NMH92411.1"/>
    </source>
</evidence>
<keyword evidence="4" id="KW-1185">Reference proteome</keyword>
<dbReference type="SUPFAM" id="SSF81324">
    <property type="entry name" value="Voltage-gated potassium channels"/>
    <property type="match status" value="1"/>
</dbReference>
<comment type="caution">
    <text evidence="3">The sequence shown here is derived from an EMBL/GenBank/DDBJ whole genome shotgun (WGS) entry which is preliminary data.</text>
</comment>
<dbReference type="RefSeq" id="WP_169413122.1">
    <property type="nucleotide sequence ID" value="NZ_JAAXKZ010000038.1"/>
</dbReference>
<dbReference type="EMBL" id="JAAXKZ010000038">
    <property type="protein sequence ID" value="NMH92411.1"/>
    <property type="molecule type" value="Genomic_DNA"/>
</dbReference>
<feature type="transmembrane region" description="Helical" evidence="2">
    <location>
        <begin position="110"/>
        <end position="130"/>
    </location>
</feature>
<keyword evidence="2" id="KW-0472">Membrane</keyword>
<protein>
    <recommendedName>
        <fullName evidence="5">DUF1345 domain-containing protein</fullName>
    </recommendedName>
</protein>
<keyword evidence="2" id="KW-1133">Transmembrane helix</keyword>
<dbReference type="Gene3D" id="1.10.287.70">
    <property type="match status" value="1"/>
</dbReference>
<evidence type="ECO:0008006" key="5">
    <source>
        <dbReference type="Google" id="ProtNLM"/>
    </source>
</evidence>
<sequence length="256" mass="27356">MAPGDRAESRAAAPPDPPRDTRPEADDAPAVQGDNAGPAEGNAPRTDPESAALWPADLTVLIGILLGLALPEEVTIGAWWLVPSAETLLLLGLVASSPRRPSQIDRRRRIRIGLVGLVSGINVVVLLLLAERLVQRAGLDGRSLLVGAGALWLIAVLLFAVWFWELDRGGAVARAYQEEDPVDFLFPQMTEPGAAPPGWRPEFLDYLYLSLTNAASFGPGETTPLTRRAKVLMGLQALASLMTMTIVLAYAINNLG</sequence>
<organism evidence="3 4">
    <name type="scientific">Pseudonocardia bannensis</name>
    <dbReference type="NCBI Taxonomy" id="630973"/>
    <lineage>
        <taxon>Bacteria</taxon>
        <taxon>Bacillati</taxon>
        <taxon>Actinomycetota</taxon>
        <taxon>Actinomycetes</taxon>
        <taxon>Pseudonocardiales</taxon>
        <taxon>Pseudonocardiaceae</taxon>
        <taxon>Pseudonocardia</taxon>
    </lineage>
</organism>
<gene>
    <name evidence="3" type="ORF">HF519_12685</name>
</gene>
<dbReference type="Proteomes" id="UP000586918">
    <property type="component" value="Unassembled WGS sequence"/>
</dbReference>